<evidence type="ECO:0000256" key="2">
    <source>
        <dbReference type="ARBA" id="ARBA00022801"/>
    </source>
</evidence>
<dbReference type="InterPro" id="IPR023509">
    <property type="entry name" value="DTD-like_sf"/>
</dbReference>
<dbReference type="RefSeq" id="WP_090730954.1">
    <property type="nucleotide sequence ID" value="NZ_FOOU01000024.1"/>
</dbReference>
<evidence type="ECO:0000256" key="3">
    <source>
        <dbReference type="HAMAP-Rule" id="MF_00518"/>
    </source>
</evidence>
<dbReference type="AlphaFoldDB" id="A0A1I2WC03"/>
<dbReference type="Proteomes" id="UP000198623">
    <property type="component" value="Unassembled WGS sequence"/>
</dbReference>
<comment type="catalytic activity">
    <reaction evidence="3">
        <text>a D-aminoacyl-tRNA + H2O = a tRNA + a D-alpha-amino acid + H(+)</text>
        <dbReference type="Rhea" id="RHEA:13953"/>
        <dbReference type="Rhea" id="RHEA-COMP:10123"/>
        <dbReference type="Rhea" id="RHEA-COMP:10124"/>
        <dbReference type="ChEBI" id="CHEBI:15377"/>
        <dbReference type="ChEBI" id="CHEBI:15378"/>
        <dbReference type="ChEBI" id="CHEBI:59871"/>
        <dbReference type="ChEBI" id="CHEBI:78442"/>
        <dbReference type="ChEBI" id="CHEBI:79333"/>
        <dbReference type="EC" id="3.1.1.96"/>
    </reaction>
</comment>
<comment type="similarity">
    <text evidence="1 3">Belongs to the DTD family.</text>
</comment>
<dbReference type="GO" id="GO:0043908">
    <property type="term" value="F:Ser(Gly)-tRNA(Ala) hydrolase activity"/>
    <property type="evidence" value="ECO:0007669"/>
    <property type="project" value="UniProtKB-UniRule"/>
</dbReference>
<dbReference type="GO" id="GO:0005737">
    <property type="term" value="C:cytoplasm"/>
    <property type="evidence" value="ECO:0007669"/>
    <property type="project" value="UniProtKB-SubCell"/>
</dbReference>
<dbReference type="GO" id="GO:0000049">
    <property type="term" value="F:tRNA binding"/>
    <property type="evidence" value="ECO:0007669"/>
    <property type="project" value="UniProtKB-UniRule"/>
</dbReference>
<reference evidence="5" key="1">
    <citation type="submission" date="2016-10" db="EMBL/GenBank/DDBJ databases">
        <authorList>
            <person name="Varghese N."/>
            <person name="Submissions S."/>
        </authorList>
    </citation>
    <scope>NUCLEOTIDE SEQUENCE [LARGE SCALE GENOMIC DNA]</scope>
    <source>
        <strain evidence="5">CGMCC 1.10971</strain>
    </source>
</reference>
<dbReference type="InterPro" id="IPR003732">
    <property type="entry name" value="Daa-tRNA_deacyls_DTD"/>
</dbReference>
<dbReference type="Pfam" id="PF02580">
    <property type="entry name" value="Tyr_Deacylase"/>
    <property type="match status" value="1"/>
</dbReference>
<evidence type="ECO:0000256" key="1">
    <source>
        <dbReference type="ARBA" id="ARBA00009673"/>
    </source>
</evidence>
<organism evidence="4 5">
    <name type="scientific">Neptunomonas qingdaonensis</name>
    <dbReference type="NCBI Taxonomy" id="1045558"/>
    <lineage>
        <taxon>Bacteria</taxon>
        <taxon>Pseudomonadati</taxon>
        <taxon>Pseudomonadota</taxon>
        <taxon>Gammaproteobacteria</taxon>
        <taxon>Oceanospirillales</taxon>
        <taxon>Oceanospirillaceae</taxon>
        <taxon>Neptunomonas</taxon>
    </lineage>
</organism>
<accession>A0A1I2WC03</accession>
<dbReference type="HAMAP" id="MF_00518">
    <property type="entry name" value="Deacylase_Dtd"/>
    <property type="match status" value="1"/>
</dbReference>
<comment type="catalytic activity">
    <reaction evidence="3">
        <text>glycyl-tRNA(Ala) + H2O = tRNA(Ala) + glycine + H(+)</text>
        <dbReference type="Rhea" id="RHEA:53744"/>
        <dbReference type="Rhea" id="RHEA-COMP:9657"/>
        <dbReference type="Rhea" id="RHEA-COMP:13640"/>
        <dbReference type="ChEBI" id="CHEBI:15377"/>
        <dbReference type="ChEBI" id="CHEBI:15378"/>
        <dbReference type="ChEBI" id="CHEBI:57305"/>
        <dbReference type="ChEBI" id="CHEBI:78442"/>
        <dbReference type="ChEBI" id="CHEBI:78522"/>
    </reaction>
</comment>
<comment type="domain">
    <text evidence="3">A Gly-cisPro motif from one monomer fits into the active site of the other monomer to allow specific chiral rejection of L-amino acids.</text>
</comment>
<dbReference type="GO" id="GO:0106026">
    <property type="term" value="F:Gly-tRNA(Ala) deacylase activity"/>
    <property type="evidence" value="ECO:0007669"/>
    <property type="project" value="UniProtKB-UniRule"/>
</dbReference>
<dbReference type="PANTHER" id="PTHR10472">
    <property type="entry name" value="D-TYROSYL-TRNA TYR DEACYLASE"/>
    <property type="match status" value="1"/>
</dbReference>
<evidence type="ECO:0000313" key="4">
    <source>
        <dbReference type="EMBL" id="SFG98209.1"/>
    </source>
</evidence>
<protein>
    <recommendedName>
        <fullName evidence="3">D-aminoacyl-tRNA deacylase</fullName>
        <shortName evidence="3">DTD</shortName>
        <ecNumber evidence="3">3.1.1.96</ecNumber>
    </recommendedName>
    <alternativeName>
        <fullName evidence="3">Gly-tRNA(Ala) deacylase</fullName>
        <ecNumber evidence="3">3.1.1.-</ecNumber>
    </alternativeName>
</protein>
<name>A0A1I2WC03_9GAMM</name>
<dbReference type="STRING" id="1045558.SAMN05216175_1247"/>
<dbReference type="SUPFAM" id="SSF69500">
    <property type="entry name" value="DTD-like"/>
    <property type="match status" value="1"/>
</dbReference>
<dbReference type="GO" id="GO:0051500">
    <property type="term" value="F:D-tyrosyl-tRNA(Tyr) deacylase activity"/>
    <property type="evidence" value="ECO:0007669"/>
    <property type="project" value="TreeGrafter"/>
</dbReference>
<keyword evidence="2 3" id="KW-0378">Hydrolase</keyword>
<dbReference type="OrthoDB" id="9801395at2"/>
<keyword evidence="3" id="KW-0963">Cytoplasm</keyword>
<comment type="function">
    <text evidence="3">An aminoacyl-tRNA editing enzyme that deacylates mischarged D-aminoacyl-tRNAs. Also deacylates mischarged glycyl-tRNA(Ala), protecting cells against glycine mischarging by AlaRS. Acts via tRNA-based rather than protein-based catalysis; rejects L-amino acids rather than detecting D-amino acids in the active site. By recycling D-aminoacyl-tRNA to D-amino acids and free tRNA molecules, this enzyme counteracts the toxicity associated with the formation of D-aminoacyl-tRNA entities in vivo and helps enforce protein L-homochirality.</text>
</comment>
<dbReference type="FunFam" id="3.50.80.10:FF:000001">
    <property type="entry name" value="D-aminoacyl-tRNA deacylase"/>
    <property type="match status" value="1"/>
</dbReference>
<evidence type="ECO:0000313" key="5">
    <source>
        <dbReference type="Proteomes" id="UP000198623"/>
    </source>
</evidence>
<dbReference type="GO" id="GO:0019478">
    <property type="term" value="P:D-amino acid catabolic process"/>
    <property type="evidence" value="ECO:0007669"/>
    <property type="project" value="UniProtKB-UniRule"/>
</dbReference>
<keyword evidence="5" id="KW-1185">Reference proteome</keyword>
<dbReference type="NCBIfam" id="TIGR00256">
    <property type="entry name" value="D-aminoacyl-tRNA deacylase"/>
    <property type="match status" value="1"/>
</dbReference>
<feature type="short sequence motif" description="Gly-cisPro motif, important for rejection of L-amino acids" evidence="3">
    <location>
        <begin position="137"/>
        <end position="138"/>
    </location>
</feature>
<gene>
    <name evidence="3" type="primary">dtd</name>
    <name evidence="4" type="ORF">SAMN05216175_1247</name>
</gene>
<dbReference type="EC" id="3.1.1.-" evidence="3"/>
<keyword evidence="3" id="KW-0694">RNA-binding</keyword>
<dbReference type="PANTHER" id="PTHR10472:SF5">
    <property type="entry name" value="D-AMINOACYL-TRNA DEACYLASE 1"/>
    <property type="match status" value="1"/>
</dbReference>
<dbReference type="Gene3D" id="3.50.80.10">
    <property type="entry name" value="D-tyrosyl-tRNA(Tyr) deacylase"/>
    <property type="match status" value="1"/>
</dbReference>
<comment type="subcellular location">
    <subcellularLocation>
        <location evidence="3">Cytoplasm</location>
    </subcellularLocation>
</comment>
<dbReference type="CDD" id="cd00563">
    <property type="entry name" value="Dtyr_deacylase"/>
    <property type="match status" value="1"/>
</dbReference>
<keyword evidence="3" id="KW-0820">tRNA-binding</keyword>
<sequence>MKGLIQRVSQASVEISGSCAGQIGPGILLLLGIEKNDTPAVADKLLKKILAYRIFSDSDGKMNVSLQQTAGGLLVVSQFTLVAETMKGLRPGFSNGASPEQGIALYNYFVAQAQKLHAPVETGEFGADMKVQLINDGPVTFMLEAH</sequence>
<dbReference type="EMBL" id="FOOU01000024">
    <property type="protein sequence ID" value="SFG98209.1"/>
    <property type="molecule type" value="Genomic_DNA"/>
</dbReference>
<dbReference type="EC" id="3.1.1.96" evidence="3"/>
<comment type="subunit">
    <text evidence="3">Homodimer.</text>
</comment>
<proteinExistence type="inferred from homology"/>